<dbReference type="PANTHER" id="PTHR24421:SF61">
    <property type="entry name" value="OXYGEN SENSOR HISTIDINE KINASE NREB"/>
    <property type="match status" value="1"/>
</dbReference>
<evidence type="ECO:0008006" key="7">
    <source>
        <dbReference type="Google" id="ProtNLM"/>
    </source>
</evidence>
<keyword evidence="4" id="KW-0812">Transmembrane</keyword>
<evidence type="ECO:0000313" key="6">
    <source>
        <dbReference type="Proteomes" id="UP001143474"/>
    </source>
</evidence>
<reference evidence="5" key="2">
    <citation type="submission" date="2023-01" db="EMBL/GenBank/DDBJ databases">
        <authorList>
            <person name="Sun Q."/>
            <person name="Evtushenko L."/>
        </authorList>
    </citation>
    <scope>NUCLEOTIDE SEQUENCE</scope>
    <source>
        <strain evidence="5">VKM Ac-2007</strain>
    </source>
</reference>
<accession>A0A9W6HWD5</accession>
<gene>
    <name evidence="5" type="ORF">GCM10017600_04160</name>
</gene>
<dbReference type="InterPro" id="IPR036890">
    <property type="entry name" value="HATPase_C_sf"/>
</dbReference>
<keyword evidence="4" id="KW-1133">Transmembrane helix</keyword>
<dbReference type="SUPFAM" id="SSF55874">
    <property type="entry name" value="ATPase domain of HSP90 chaperone/DNA topoisomerase II/histidine kinase"/>
    <property type="match status" value="1"/>
</dbReference>
<evidence type="ECO:0000256" key="2">
    <source>
        <dbReference type="ARBA" id="ARBA00022777"/>
    </source>
</evidence>
<proteinExistence type="predicted"/>
<keyword evidence="4" id="KW-0472">Membrane</keyword>
<keyword evidence="3" id="KW-0902">Two-component regulatory system</keyword>
<evidence type="ECO:0000256" key="1">
    <source>
        <dbReference type="ARBA" id="ARBA00022679"/>
    </source>
</evidence>
<dbReference type="RefSeq" id="WP_271215586.1">
    <property type="nucleotide sequence ID" value="NZ_BAAAVD010000006.1"/>
</dbReference>
<sequence length="411" mass="45720">MGFGAIFQGPWRGRKPRADLTGYYRTEKYRFARERMEWQLARIFLLYRLLHIFQMAGTAPDMINRLRPGAGIAILVVAAAETSWLFLRILRGRRYGGTLTASVELGTGVVMLLLASWGAPPAHRPEALAPLVFWTTDQISGAALSRDPKLLGVGTVAISGTYLAVVAGGGPGELTQSPTLIAVTGFLVLAVLIERGAAFLRRTAADLADFSRHVAEERAYLQLAYELYNHWGNTLLKVTGHDCARAGEFAELRELLVSDYGQLRAFFATGRPSDRAALLRILHREIVEIRDRRLIVEPVISEDFREYSETVPEAVQNAFGDALRAVLTNVSEHARIDHAYVRADIEEGTVRVSVTDQGRGFPEKPALRTLAHLERRLRDLDGRLTWRSRPEEDTRVTIEFPTGSTTAEEGK</sequence>
<organism evidence="5 6">
    <name type="scientific">Streptosporangium carneum</name>
    <dbReference type="NCBI Taxonomy" id="47481"/>
    <lineage>
        <taxon>Bacteria</taxon>
        <taxon>Bacillati</taxon>
        <taxon>Actinomycetota</taxon>
        <taxon>Actinomycetes</taxon>
        <taxon>Streptosporangiales</taxon>
        <taxon>Streptosporangiaceae</taxon>
        <taxon>Streptosporangium</taxon>
    </lineage>
</organism>
<dbReference type="GO" id="GO:0000160">
    <property type="term" value="P:phosphorelay signal transduction system"/>
    <property type="evidence" value="ECO:0007669"/>
    <property type="project" value="UniProtKB-KW"/>
</dbReference>
<feature type="transmembrane region" description="Helical" evidence="4">
    <location>
        <begin position="150"/>
        <end position="168"/>
    </location>
</feature>
<protein>
    <recommendedName>
        <fullName evidence="7">ATP-binding protein</fullName>
    </recommendedName>
</protein>
<dbReference type="InterPro" id="IPR050482">
    <property type="entry name" value="Sensor_HK_TwoCompSys"/>
</dbReference>
<name>A0A9W6HWD5_9ACTN</name>
<comment type="caution">
    <text evidence="5">The sequence shown here is derived from an EMBL/GenBank/DDBJ whole genome shotgun (WGS) entry which is preliminary data.</text>
</comment>
<dbReference type="EMBL" id="BSEV01000001">
    <property type="protein sequence ID" value="GLK07011.1"/>
    <property type="molecule type" value="Genomic_DNA"/>
</dbReference>
<evidence type="ECO:0000313" key="5">
    <source>
        <dbReference type="EMBL" id="GLK07011.1"/>
    </source>
</evidence>
<keyword evidence="1" id="KW-0808">Transferase</keyword>
<dbReference type="PANTHER" id="PTHR24421">
    <property type="entry name" value="NITRATE/NITRITE SENSOR PROTEIN NARX-RELATED"/>
    <property type="match status" value="1"/>
</dbReference>
<keyword evidence="2" id="KW-0418">Kinase</keyword>
<evidence type="ECO:0000256" key="3">
    <source>
        <dbReference type="ARBA" id="ARBA00023012"/>
    </source>
</evidence>
<reference evidence="5" key="1">
    <citation type="journal article" date="2014" name="Int. J. Syst. Evol. Microbiol.">
        <title>Complete genome sequence of Corynebacterium casei LMG S-19264T (=DSM 44701T), isolated from a smear-ripened cheese.</title>
        <authorList>
            <consortium name="US DOE Joint Genome Institute (JGI-PGF)"/>
            <person name="Walter F."/>
            <person name="Albersmeier A."/>
            <person name="Kalinowski J."/>
            <person name="Ruckert C."/>
        </authorList>
    </citation>
    <scope>NUCLEOTIDE SEQUENCE</scope>
    <source>
        <strain evidence="5">VKM Ac-2007</strain>
    </source>
</reference>
<dbReference type="AlphaFoldDB" id="A0A9W6HWD5"/>
<dbReference type="Gene3D" id="3.30.565.10">
    <property type="entry name" value="Histidine kinase-like ATPase, C-terminal domain"/>
    <property type="match status" value="1"/>
</dbReference>
<feature type="transmembrane region" description="Helical" evidence="4">
    <location>
        <begin position="174"/>
        <end position="193"/>
    </location>
</feature>
<dbReference type="GO" id="GO:0016301">
    <property type="term" value="F:kinase activity"/>
    <property type="evidence" value="ECO:0007669"/>
    <property type="project" value="UniProtKB-KW"/>
</dbReference>
<evidence type="ECO:0000256" key="4">
    <source>
        <dbReference type="SAM" id="Phobius"/>
    </source>
</evidence>
<keyword evidence="6" id="KW-1185">Reference proteome</keyword>
<feature type="transmembrane region" description="Helical" evidence="4">
    <location>
        <begin position="69"/>
        <end position="87"/>
    </location>
</feature>
<dbReference type="Proteomes" id="UP001143474">
    <property type="component" value="Unassembled WGS sequence"/>
</dbReference>